<sequence>MTSEPEHSAPEEPSNTERGFFVLERSLSPHISVNLHVAKPEICLPLESFYNHTISPQGLYT</sequence>
<reference evidence="1 2" key="1">
    <citation type="submission" date="2015-07" db="EMBL/GenBank/DDBJ databases">
        <title>The genome of Dufourea novaeangliae.</title>
        <authorList>
            <person name="Pan H."/>
            <person name="Kapheim K."/>
        </authorList>
    </citation>
    <scope>NUCLEOTIDE SEQUENCE [LARGE SCALE GENOMIC DNA]</scope>
    <source>
        <strain evidence="1">0120121106</strain>
        <tissue evidence="1">Whole body</tissue>
    </source>
</reference>
<dbReference type="Proteomes" id="UP000076502">
    <property type="component" value="Unassembled WGS sequence"/>
</dbReference>
<keyword evidence="2" id="KW-1185">Reference proteome</keyword>
<protein>
    <submittedName>
        <fullName evidence="1">Uncharacterized protein</fullName>
    </submittedName>
</protein>
<gene>
    <name evidence="1" type="ORF">WN55_04430</name>
</gene>
<name>A0A154PM37_DUFNO</name>
<dbReference type="EMBL" id="KQ434977">
    <property type="protein sequence ID" value="KZC12912.1"/>
    <property type="molecule type" value="Genomic_DNA"/>
</dbReference>
<organism evidence="1 2">
    <name type="scientific">Dufourea novaeangliae</name>
    <name type="common">Sweat bee</name>
    <dbReference type="NCBI Taxonomy" id="178035"/>
    <lineage>
        <taxon>Eukaryota</taxon>
        <taxon>Metazoa</taxon>
        <taxon>Ecdysozoa</taxon>
        <taxon>Arthropoda</taxon>
        <taxon>Hexapoda</taxon>
        <taxon>Insecta</taxon>
        <taxon>Pterygota</taxon>
        <taxon>Neoptera</taxon>
        <taxon>Endopterygota</taxon>
        <taxon>Hymenoptera</taxon>
        <taxon>Apocrita</taxon>
        <taxon>Aculeata</taxon>
        <taxon>Apoidea</taxon>
        <taxon>Anthophila</taxon>
        <taxon>Halictidae</taxon>
        <taxon>Rophitinae</taxon>
        <taxon>Dufourea</taxon>
    </lineage>
</organism>
<evidence type="ECO:0000313" key="1">
    <source>
        <dbReference type="EMBL" id="KZC12912.1"/>
    </source>
</evidence>
<proteinExistence type="predicted"/>
<evidence type="ECO:0000313" key="2">
    <source>
        <dbReference type="Proteomes" id="UP000076502"/>
    </source>
</evidence>
<dbReference type="AlphaFoldDB" id="A0A154PM37"/>
<accession>A0A154PM37</accession>